<feature type="compositionally biased region" description="Basic and acidic residues" evidence="1">
    <location>
        <begin position="19"/>
        <end position="30"/>
    </location>
</feature>
<keyword evidence="3" id="KW-1185">Reference proteome</keyword>
<evidence type="ECO:0000313" key="3">
    <source>
        <dbReference type="Proteomes" id="UP000010556"/>
    </source>
</evidence>
<sequence length="62" mass="6880">MRPAGLPLSLTSLRWRPERDTLTEDSHKDSTLITQLLETSSPSGRGTSRMKKQQKATEEPAG</sequence>
<reference evidence="3" key="1">
    <citation type="journal article" date="2013" name="Science">
        <title>Comparative analysis of bat genomes provides insight into the evolution of flight and immunity.</title>
        <authorList>
            <person name="Zhang G."/>
            <person name="Cowled C."/>
            <person name="Shi Z."/>
            <person name="Huang Z."/>
            <person name="Bishop-Lilly K.A."/>
            <person name="Fang X."/>
            <person name="Wynne J.W."/>
            <person name="Xiong Z."/>
            <person name="Baker M.L."/>
            <person name="Zhao W."/>
            <person name="Tachedjian M."/>
            <person name="Zhu Y."/>
            <person name="Zhou P."/>
            <person name="Jiang X."/>
            <person name="Ng J."/>
            <person name="Yang L."/>
            <person name="Wu L."/>
            <person name="Xiao J."/>
            <person name="Feng Y."/>
            <person name="Chen Y."/>
            <person name="Sun X."/>
            <person name="Zhang Y."/>
            <person name="Marsh G.A."/>
            <person name="Crameri G."/>
            <person name="Broder C.C."/>
            <person name="Frey K.G."/>
            <person name="Wang L.F."/>
            <person name="Wang J."/>
        </authorList>
    </citation>
    <scope>NUCLEOTIDE SEQUENCE [LARGE SCALE GENOMIC DNA]</scope>
</reference>
<dbReference type="EMBL" id="KB109639">
    <property type="protein sequence ID" value="ELK27986.1"/>
    <property type="molecule type" value="Genomic_DNA"/>
</dbReference>
<name>L5LPJ4_MYODS</name>
<feature type="compositionally biased region" description="Polar residues" evidence="1">
    <location>
        <begin position="31"/>
        <end position="46"/>
    </location>
</feature>
<evidence type="ECO:0000313" key="2">
    <source>
        <dbReference type="EMBL" id="ELK27986.1"/>
    </source>
</evidence>
<dbReference type="AlphaFoldDB" id="L5LPJ4"/>
<evidence type="ECO:0000256" key="1">
    <source>
        <dbReference type="SAM" id="MobiDB-lite"/>
    </source>
</evidence>
<accession>L5LPJ4</accession>
<proteinExistence type="predicted"/>
<gene>
    <name evidence="2" type="ORF">MDA_GLEAN10024355</name>
</gene>
<feature type="region of interest" description="Disordered" evidence="1">
    <location>
        <begin position="19"/>
        <end position="62"/>
    </location>
</feature>
<protein>
    <submittedName>
        <fullName evidence="2">Uncharacterized protein</fullName>
    </submittedName>
</protein>
<dbReference type="Proteomes" id="UP000010556">
    <property type="component" value="Unassembled WGS sequence"/>
</dbReference>
<organism evidence="2 3">
    <name type="scientific">Myotis davidii</name>
    <name type="common">David's myotis</name>
    <dbReference type="NCBI Taxonomy" id="225400"/>
    <lineage>
        <taxon>Eukaryota</taxon>
        <taxon>Metazoa</taxon>
        <taxon>Chordata</taxon>
        <taxon>Craniata</taxon>
        <taxon>Vertebrata</taxon>
        <taxon>Euteleostomi</taxon>
        <taxon>Mammalia</taxon>
        <taxon>Eutheria</taxon>
        <taxon>Laurasiatheria</taxon>
        <taxon>Chiroptera</taxon>
        <taxon>Yangochiroptera</taxon>
        <taxon>Vespertilionidae</taxon>
        <taxon>Myotis</taxon>
    </lineage>
</organism>